<feature type="domain" description="DUF4143" evidence="2">
    <location>
        <begin position="213"/>
        <end position="363"/>
    </location>
</feature>
<evidence type="ECO:0000259" key="2">
    <source>
        <dbReference type="Pfam" id="PF13635"/>
    </source>
</evidence>
<protein>
    <submittedName>
        <fullName evidence="3">ATPase</fullName>
    </submittedName>
</protein>
<dbReference type="SUPFAM" id="SSF52540">
    <property type="entry name" value="P-loop containing nucleoside triphosphate hydrolases"/>
    <property type="match status" value="1"/>
</dbReference>
<dbReference type="InterPro" id="IPR025420">
    <property type="entry name" value="DUF4143"/>
</dbReference>
<proteinExistence type="predicted"/>
<sequence length="414" mass="46342">MIIMRDMVDRATLPRLVATALGDRLRAMPALVVTGPRQAGKSTLVQQLAPGKRRYRTLDDLDVLDAARRDPEALLGGSEPLTLDEVQRAPDLLHAVKRAIDQRRVAGRFLLTGSANLLMMRQVSESLAGRASYLTLWPMTRREQRGEGRAGLWEELLATPEAKWLDLLAAQPDAAEDWRALALRGGFPTPALELTRAADRAVWFDGYVRTYLERDLQDLAAIGSLPDFRRLMRAACLRIGQLTNQAELGRDVALPQPTVHRWLNLLETSYLLVRLPAYAVNRTKRLIKTPKLYWGDLGVALHLAGISQPEGPHLENLVLHDLLAWRDARLARVELGYWRTATGEEVDFVIETDDRLLPVEVKAAARPRLGDAALLRSFRAEYGKKARAGLLLHTGSTLEWLAPDVLAAPWWRVL</sequence>
<evidence type="ECO:0000259" key="1">
    <source>
        <dbReference type="Pfam" id="PF13173"/>
    </source>
</evidence>
<accession>A0A0U3T2C5</accession>
<dbReference type="PANTHER" id="PTHR43566:SF2">
    <property type="entry name" value="DUF4143 DOMAIN-CONTAINING PROTEIN"/>
    <property type="match status" value="1"/>
</dbReference>
<name>A0A0U3T2C5_9BACT</name>
<reference evidence="3" key="1">
    <citation type="submission" date="2015-10" db="EMBL/GenBank/DDBJ databases">
        <title>Biosynthesis of SCL-MCL polyhydroxyalkanoates by metagenomic clones in Pseudomonas putida.</title>
        <authorList>
            <person name="Cheng J."/>
            <person name="Charles T.C."/>
        </authorList>
    </citation>
    <scope>NUCLEOTIDE SEQUENCE</scope>
</reference>
<dbReference type="InterPro" id="IPR041682">
    <property type="entry name" value="AAA_14"/>
</dbReference>
<dbReference type="AlphaFoldDB" id="A0A0U3T2C5"/>
<dbReference type="EMBL" id="KT944260">
    <property type="protein sequence ID" value="ALV86379.1"/>
    <property type="molecule type" value="Genomic_DNA"/>
</dbReference>
<feature type="domain" description="AAA" evidence="1">
    <location>
        <begin position="29"/>
        <end position="143"/>
    </location>
</feature>
<evidence type="ECO:0000313" key="3">
    <source>
        <dbReference type="EMBL" id="ALV86379.1"/>
    </source>
</evidence>
<dbReference type="PANTHER" id="PTHR43566">
    <property type="entry name" value="CONSERVED PROTEIN"/>
    <property type="match status" value="1"/>
</dbReference>
<dbReference type="Pfam" id="PF13173">
    <property type="entry name" value="AAA_14"/>
    <property type="match status" value="1"/>
</dbReference>
<dbReference type="Pfam" id="PF13635">
    <property type="entry name" value="DUF4143"/>
    <property type="match status" value="1"/>
</dbReference>
<dbReference type="InterPro" id="IPR027417">
    <property type="entry name" value="P-loop_NTPase"/>
</dbReference>
<organism evidence="3">
    <name type="scientific">uncultured bacterium 8</name>
    <dbReference type="NCBI Taxonomy" id="1136413"/>
    <lineage>
        <taxon>Bacteria</taxon>
        <taxon>environmental samples</taxon>
    </lineage>
</organism>